<evidence type="ECO:0000313" key="3">
    <source>
        <dbReference type="Proteomes" id="UP000440578"/>
    </source>
</evidence>
<evidence type="ECO:0000313" key="2">
    <source>
        <dbReference type="EMBL" id="KAF0295749.1"/>
    </source>
</evidence>
<sequence>MEVVPILHNNRPAYQVVTVPTRRRRRARRRTVAADTADPRGRSHLSNKTAEDRVLEYGTELFRSSGELLLCQFCDKPVDPRRRSSIEYHLKSFSHQRKVRSLTAGSPLSSEGAGEGAAPPGDEPELVPLGPDSVPARDVRTADGDVECVPCGVSVVCRLLFRPEAMKVDPSGGSESPMRPGDWGALLNGQHSSAALSQMSLLMAEGVASSLCEAQLADEGSSAAAGSGTVFTGGGEAERRCCCHCSCAGGGVPRKEGNTFPNELVVKVRVSDSPERHFVLVDLPTSDLSWLRLVAASCAALGIPVKMVKEVLKLPNTLLVRDKDVKRLLDYQELELILHNA</sequence>
<gene>
    <name evidence="2" type="primary">Ankrd40_0</name>
    <name evidence="2" type="ORF">FJT64_006775</name>
</gene>
<feature type="region of interest" description="Disordered" evidence="1">
    <location>
        <begin position="99"/>
        <end position="138"/>
    </location>
</feature>
<proteinExistence type="predicted"/>
<accession>A0A6A4VS37</accession>
<dbReference type="PANTHER" id="PTHR24192:SF3">
    <property type="entry name" value="ANKYRIN REPEAT DOMAIN 40"/>
    <property type="match status" value="1"/>
</dbReference>
<dbReference type="InterPro" id="IPR039195">
    <property type="entry name" value="ANKRD40"/>
</dbReference>
<protein>
    <submittedName>
        <fullName evidence="2">Ankyrin repeat domain-containing protein 40</fullName>
    </submittedName>
</protein>
<feature type="region of interest" description="Disordered" evidence="1">
    <location>
        <begin position="23"/>
        <end position="49"/>
    </location>
</feature>
<dbReference type="OrthoDB" id="496981at2759"/>
<evidence type="ECO:0000256" key="1">
    <source>
        <dbReference type="SAM" id="MobiDB-lite"/>
    </source>
</evidence>
<reference evidence="2 3" key="1">
    <citation type="submission" date="2019-07" db="EMBL/GenBank/DDBJ databases">
        <title>Draft genome assembly of a fouling barnacle, Amphibalanus amphitrite (Darwin, 1854): The first reference genome for Thecostraca.</title>
        <authorList>
            <person name="Kim W."/>
        </authorList>
    </citation>
    <scope>NUCLEOTIDE SEQUENCE [LARGE SCALE GENOMIC DNA]</scope>
    <source>
        <strain evidence="2">SNU_AA5</strain>
        <tissue evidence="2">Soma without cirri and trophi</tissue>
    </source>
</reference>
<organism evidence="2 3">
    <name type="scientific">Amphibalanus amphitrite</name>
    <name type="common">Striped barnacle</name>
    <name type="synonym">Balanus amphitrite</name>
    <dbReference type="NCBI Taxonomy" id="1232801"/>
    <lineage>
        <taxon>Eukaryota</taxon>
        <taxon>Metazoa</taxon>
        <taxon>Ecdysozoa</taxon>
        <taxon>Arthropoda</taxon>
        <taxon>Crustacea</taxon>
        <taxon>Multicrustacea</taxon>
        <taxon>Cirripedia</taxon>
        <taxon>Thoracica</taxon>
        <taxon>Thoracicalcarea</taxon>
        <taxon>Balanomorpha</taxon>
        <taxon>Balanoidea</taxon>
        <taxon>Balanidae</taxon>
        <taxon>Amphibalaninae</taxon>
        <taxon>Amphibalanus</taxon>
    </lineage>
</organism>
<name>A0A6A4VS37_AMPAM</name>
<dbReference type="PANTHER" id="PTHR24192">
    <property type="entry name" value="ANKYRIN REPEAT DOMAIN 40"/>
    <property type="match status" value="1"/>
</dbReference>
<keyword evidence="3" id="KW-1185">Reference proteome</keyword>
<dbReference type="EMBL" id="VIIS01001601">
    <property type="protein sequence ID" value="KAF0295749.1"/>
    <property type="molecule type" value="Genomic_DNA"/>
</dbReference>
<comment type="caution">
    <text evidence="2">The sequence shown here is derived from an EMBL/GenBank/DDBJ whole genome shotgun (WGS) entry which is preliminary data.</text>
</comment>
<feature type="compositionally biased region" description="Low complexity" evidence="1">
    <location>
        <begin position="104"/>
        <end position="120"/>
    </location>
</feature>
<dbReference type="Proteomes" id="UP000440578">
    <property type="component" value="Unassembled WGS sequence"/>
</dbReference>
<dbReference type="AlphaFoldDB" id="A0A6A4VS37"/>